<dbReference type="InterPro" id="IPR005149">
    <property type="entry name" value="Tscrpt_reg_PadR_N"/>
</dbReference>
<feature type="domain" description="Transcription regulator PadR N-terminal" evidence="1">
    <location>
        <begin position="7"/>
        <end position="80"/>
    </location>
</feature>
<organism evidence="3 4">
    <name type="scientific">Mycolicibacterium pulveris</name>
    <name type="common">Mycobacterium pulveris</name>
    <dbReference type="NCBI Taxonomy" id="36813"/>
    <lineage>
        <taxon>Bacteria</taxon>
        <taxon>Bacillati</taxon>
        <taxon>Actinomycetota</taxon>
        <taxon>Actinomycetes</taxon>
        <taxon>Mycobacteriales</taxon>
        <taxon>Mycobacteriaceae</taxon>
        <taxon>Mycolicibacterium</taxon>
    </lineage>
</organism>
<dbReference type="InterPro" id="IPR018309">
    <property type="entry name" value="Tscrpt_reg_PadR_C"/>
</dbReference>
<dbReference type="InterPro" id="IPR036388">
    <property type="entry name" value="WH-like_DNA-bd_sf"/>
</dbReference>
<feature type="domain" description="Transcription regulator PadR C-terminal" evidence="2">
    <location>
        <begin position="101"/>
        <end position="182"/>
    </location>
</feature>
<name>A0A7I7UN41_MYCPV</name>
<sequence length="184" mass="20417">MALPHAILVALCEQAGSGYELARRFDRSIGYFWAASHQQIYRTLRTMEADGWVHVTPVVQQGRPDKKVYTVSDAGRAELARWISEPLSGRGSAVADNRTRELAVKMRGAAYGDVSVLRAQVCALRAERADLLDTYRGFEKRQFPNPASLRGSALHQYLVLRGGIRAEESAIEWLDEVATALEAT</sequence>
<evidence type="ECO:0000313" key="3">
    <source>
        <dbReference type="EMBL" id="BBY82420.1"/>
    </source>
</evidence>
<evidence type="ECO:0000259" key="1">
    <source>
        <dbReference type="Pfam" id="PF03551"/>
    </source>
</evidence>
<evidence type="ECO:0000259" key="2">
    <source>
        <dbReference type="Pfam" id="PF10400"/>
    </source>
</evidence>
<evidence type="ECO:0000313" key="4">
    <source>
        <dbReference type="Proteomes" id="UP000467252"/>
    </source>
</evidence>
<dbReference type="EMBL" id="AP022599">
    <property type="protein sequence ID" value="BBY82420.1"/>
    <property type="molecule type" value="Genomic_DNA"/>
</dbReference>
<dbReference type="Gene3D" id="1.10.10.10">
    <property type="entry name" value="Winged helix-like DNA-binding domain superfamily/Winged helix DNA-binding domain"/>
    <property type="match status" value="1"/>
</dbReference>
<dbReference type="Gene3D" id="6.10.140.190">
    <property type="match status" value="1"/>
</dbReference>
<dbReference type="InterPro" id="IPR036390">
    <property type="entry name" value="WH_DNA-bd_sf"/>
</dbReference>
<dbReference type="Pfam" id="PF03551">
    <property type="entry name" value="PadR"/>
    <property type="match status" value="1"/>
</dbReference>
<dbReference type="PANTHER" id="PTHR43252">
    <property type="entry name" value="TRANSCRIPTIONAL REGULATOR YQJI"/>
    <property type="match status" value="1"/>
</dbReference>
<keyword evidence="4" id="KW-1185">Reference proteome</keyword>
<dbReference type="RefSeq" id="WP_163902489.1">
    <property type="nucleotide sequence ID" value="NZ_AP022599.1"/>
</dbReference>
<proteinExistence type="predicted"/>
<dbReference type="AlphaFoldDB" id="A0A7I7UN41"/>
<evidence type="ECO:0008006" key="5">
    <source>
        <dbReference type="Google" id="ProtNLM"/>
    </source>
</evidence>
<dbReference type="Pfam" id="PF10400">
    <property type="entry name" value="Vir_act_alpha_C"/>
    <property type="match status" value="1"/>
</dbReference>
<accession>A0A7I7UN41</accession>
<reference evidence="3 4" key="1">
    <citation type="journal article" date="2019" name="Emerg. Microbes Infect.">
        <title>Comprehensive subspecies identification of 175 nontuberculous mycobacteria species based on 7547 genomic profiles.</title>
        <authorList>
            <person name="Matsumoto Y."/>
            <person name="Kinjo T."/>
            <person name="Motooka D."/>
            <person name="Nabeya D."/>
            <person name="Jung N."/>
            <person name="Uechi K."/>
            <person name="Horii T."/>
            <person name="Iida T."/>
            <person name="Fujita J."/>
            <person name="Nakamura S."/>
        </authorList>
    </citation>
    <scope>NUCLEOTIDE SEQUENCE [LARGE SCALE GENOMIC DNA]</scope>
    <source>
        <strain evidence="3 4">JCM 6370</strain>
    </source>
</reference>
<dbReference type="Proteomes" id="UP000467252">
    <property type="component" value="Chromosome"/>
</dbReference>
<dbReference type="PANTHER" id="PTHR43252:SF4">
    <property type="entry name" value="TRANSCRIPTIONAL REGULATORY PROTEIN"/>
    <property type="match status" value="1"/>
</dbReference>
<protein>
    <recommendedName>
        <fullName evidence="5">PadR family transcriptional regulator</fullName>
    </recommendedName>
</protein>
<gene>
    <name evidence="3" type="ORF">MPUL_35780</name>
</gene>
<dbReference type="SUPFAM" id="SSF46785">
    <property type="entry name" value="Winged helix' DNA-binding domain"/>
    <property type="match status" value="1"/>
</dbReference>